<dbReference type="Pfam" id="PF00403">
    <property type="entry name" value="HMA"/>
    <property type="match status" value="1"/>
</dbReference>
<accession>A0A085TUG6</accession>
<comment type="caution">
    <text evidence="2">The sequence shown here is derived from an EMBL/GenBank/DDBJ whole genome shotgun (WGS) entry which is preliminary data.</text>
</comment>
<dbReference type="RefSeq" id="WP_009573644.1">
    <property type="nucleotide sequence ID" value="NZ_AQRC01000011.1"/>
</dbReference>
<dbReference type="AlphaFoldDB" id="A0A085TUG6"/>
<dbReference type="eggNOG" id="COG2608">
    <property type="taxonomic scope" value="Bacteria"/>
</dbReference>
<evidence type="ECO:0000313" key="3">
    <source>
        <dbReference type="Proteomes" id="UP000028607"/>
    </source>
</evidence>
<reference evidence="2 3" key="2">
    <citation type="journal article" date="2015" name="Antonie Van Leeuwenhoek">
        <title>Thioclava indica sp. nov., isolated from surface seawater of the Indian Ocean.</title>
        <authorList>
            <person name="Liu Y."/>
            <person name="Lai Q."/>
            <person name="Du J."/>
            <person name="Xu H."/>
            <person name="Jiang L."/>
            <person name="Shao Z."/>
        </authorList>
    </citation>
    <scope>NUCLEOTIDE SEQUENCE [LARGE SCALE GENOMIC DNA]</scope>
    <source>
        <strain evidence="2 3">13D2W-2</strain>
    </source>
</reference>
<dbReference type="Gene3D" id="3.30.70.100">
    <property type="match status" value="1"/>
</dbReference>
<name>A0A085TUG6_9RHOB</name>
<feature type="domain" description="HMA" evidence="1">
    <location>
        <begin position="1"/>
        <end position="62"/>
    </location>
</feature>
<dbReference type="SUPFAM" id="SSF55008">
    <property type="entry name" value="HMA, heavy metal-associated domain"/>
    <property type="match status" value="1"/>
</dbReference>
<dbReference type="Proteomes" id="UP000028607">
    <property type="component" value="Unassembled WGS sequence"/>
</dbReference>
<sequence length="65" mass="6818">MKFNVPDMSCGHCTSTIEKAIKAADANASVSCDIPARTVSVEGALSTERLTALLREAGYENTVTA</sequence>
<dbReference type="InterPro" id="IPR036163">
    <property type="entry name" value="HMA_dom_sf"/>
</dbReference>
<proteinExistence type="predicted"/>
<evidence type="ECO:0000259" key="1">
    <source>
        <dbReference type="PROSITE" id="PS50846"/>
    </source>
</evidence>
<reference evidence="3" key="1">
    <citation type="submission" date="2013-04" db="EMBL/GenBank/DDBJ databases">
        <title>Thioclava sp. 13D2W-2 Genome Sequencing.</title>
        <authorList>
            <person name="Lai Q."/>
            <person name="Li G."/>
            <person name="Shao Z."/>
        </authorList>
    </citation>
    <scope>NUCLEOTIDE SEQUENCE [LARGE SCALE GENOMIC DNA]</scope>
    <source>
        <strain evidence="3">13D2W-2</strain>
    </source>
</reference>
<gene>
    <name evidence="2" type="ORF">DW2_13825</name>
</gene>
<dbReference type="CDD" id="cd00371">
    <property type="entry name" value="HMA"/>
    <property type="match status" value="1"/>
</dbReference>
<keyword evidence="3" id="KW-1185">Reference proteome</keyword>
<dbReference type="OrthoDB" id="9801832at2"/>
<dbReference type="STRING" id="1317124.DW2_13825"/>
<dbReference type="PROSITE" id="PS50846">
    <property type="entry name" value="HMA_2"/>
    <property type="match status" value="1"/>
</dbReference>
<dbReference type="EMBL" id="AQRC01000011">
    <property type="protein sequence ID" value="KFE34363.1"/>
    <property type="molecule type" value="Genomic_DNA"/>
</dbReference>
<evidence type="ECO:0000313" key="2">
    <source>
        <dbReference type="EMBL" id="KFE34363.1"/>
    </source>
</evidence>
<dbReference type="GO" id="GO:0046872">
    <property type="term" value="F:metal ion binding"/>
    <property type="evidence" value="ECO:0007669"/>
    <property type="project" value="InterPro"/>
</dbReference>
<protein>
    <submittedName>
        <fullName evidence="2">Heavy metal transport/detoxification protein</fullName>
    </submittedName>
</protein>
<organism evidence="2 3">
    <name type="scientific">Thioclava atlantica</name>
    <dbReference type="NCBI Taxonomy" id="1317124"/>
    <lineage>
        <taxon>Bacteria</taxon>
        <taxon>Pseudomonadati</taxon>
        <taxon>Pseudomonadota</taxon>
        <taxon>Alphaproteobacteria</taxon>
        <taxon>Rhodobacterales</taxon>
        <taxon>Paracoccaceae</taxon>
        <taxon>Thioclava</taxon>
    </lineage>
</organism>
<dbReference type="InterPro" id="IPR006121">
    <property type="entry name" value="HMA_dom"/>
</dbReference>